<dbReference type="InterPro" id="IPR051203">
    <property type="entry name" value="Polysaccharide_Synthase-Rel"/>
</dbReference>
<evidence type="ECO:0000313" key="3">
    <source>
        <dbReference type="EMBL" id="EJW22102.1"/>
    </source>
</evidence>
<comment type="caution">
    <text evidence="3">The sequence shown here is derived from an EMBL/GenBank/DDBJ whole genome shotgun (WGS) entry which is preliminary data.</text>
</comment>
<proteinExistence type="inferred from homology"/>
<dbReference type="STRING" id="1220535.IMCC14465_04960"/>
<name>J9DYM7_9PROT</name>
<evidence type="ECO:0000313" key="4">
    <source>
        <dbReference type="Proteomes" id="UP000004836"/>
    </source>
</evidence>
<dbReference type="PANTHER" id="PTHR43318">
    <property type="entry name" value="UDP-N-ACETYLGLUCOSAMINE 4,6-DEHYDRATASE"/>
    <property type="match status" value="1"/>
</dbReference>
<dbReference type="EMBL" id="ALYF01000002">
    <property type="protein sequence ID" value="EJW22102.1"/>
    <property type="molecule type" value="Genomic_DNA"/>
</dbReference>
<dbReference type="Proteomes" id="UP000004836">
    <property type="component" value="Unassembled WGS sequence"/>
</dbReference>
<dbReference type="InterPro" id="IPR003869">
    <property type="entry name" value="Polysac_CapD-like"/>
</dbReference>
<evidence type="ECO:0000259" key="2">
    <source>
        <dbReference type="Pfam" id="PF02719"/>
    </source>
</evidence>
<gene>
    <name evidence="3" type="ORF">IMCC14465_04960</name>
</gene>
<dbReference type="InterPro" id="IPR036291">
    <property type="entry name" value="NAD(P)-bd_dom_sf"/>
</dbReference>
<dbReference type="SUPFAM" id="SSF51735">
    <property type="entry name" value="NAD(P)-binding Rossmann-fold domains"/>
    <property type="match status" value="1"/>
</dbReference>
<sequence length="392" mass="43737">MTSYDDLFKGSRNFLEPDLNDLNGEMRRALKGSRCLVVGAGGSIGRSVAKLLFGFEVSSLTAVDLSENGLVELVRDIRSSFDYDIEKFETLALDCGSSIFLQFLRERSFDYVLNLSALKHVRSESSVFTMKRMCQVNIFNSLAILDGLGACTKKYFCVSTDKSSAPANFMGATKKAMELCLFSDKSSIPISSARFANVIFSDGSLFAGVKQRVEKKQPVSAPKDIWRYFITEQEAGFICLISLLFGETGEVLFPRGGGEVELENISELVKAYLAFRRLNFQIFDSEFEARQFARLGNDSIPLHFFASSTTGEKTAEEFFSSNERFGDARFKTLSAVINKETVSRQERDLFLQSLDSLIQNHETSASQLIGLFKGFIPSFNHIDTGVFLDSKM</sequence>
<keyword evidence="4" id="KW-1185">Reference proteome</keyword>
<organism evidence="3 4">
    <name type="scientific">alpha proteobacterium IMCC14465</name>
    <dbReference type="NCBI Taxonomy" id="1220535"/>
    <lineage>
        <taxon>Bacteria</taxon>
        <taxon>Pseudomonadati</taxon>
        <taxon>Pseudomonadota</taxon>
        <taxon>Alphaproteobacteria</taxon>
        <taxon>PS1 clade</taxon>
    </lineage>
</organism>
<accession>J9DYM7</accession>
<feature type="domain" description="Polysaccharide biosynthesis protein CapD-like" evidence="2">
    <location>
        <begin position="36"/>
        <end position="330"/>
    </location>
</feature>
<dbReference type="AlphaFoldDB" id="J9DYM7"/>
<dbReference type="PATRIC" id="fig|1220535.3.peg.492"/>
<dbReference type="PANTHER" id="PTHR43318:SF1">
    <property type="entry name" value="POLYSACCHARIDE BIOSYNTHESIS PROTEIN EPSC-RELATED"/>
    <property type="match status" value="1"/>
</dbReference>
<dbReference type="Pfam" id="PF02719">
    <property type="entry name" value="Polysacc_synt_2"/>
    <property type="match status" value="1"/>
</dbReference>
<dbReference type="eggNOG" id="COG1086">
    <property type="taxonomic scope" value="Bacteria"/>
</dbReference>
<reference evidence="3 4" key="1">
    <citation type="journal article" date="2012" name="J. Bacteriol.">
        <title>Genome Sequence of Strain IMCC14465, Isolated from the East Sea, Belonging to the PS1 Clade of Alphaproteobacteria.</title>
        <authorList>
            <person name="Yang S.J."/>
            <person name="Kang I."/>
            <person name="Cho J.C."/>
        </authorList>
    </citation>
    <scope>NUCLEOTIDE SEQUENCE [LARGE SCALE GENOMIC DNA]</scope>
    <source>
        <strain evidence="3 4">IMCC14465</strain>
    </source>
</reference>
<comment type="similarity">
    <text evidence="1">Belongs to the polysaccharide synthase family.</text>
</comment>
<dbReference type="Gene3D" id="3.40.50.720">
    <property type="entry name" value="NAD(P)-binding Rossmann-like Domain"/>
    <property type="match status" value="2"/>
</dbReference>
<evidence type="ECO:0000256" key="1">
    <source>
        <dbReference type="ARBA" id="ARBA00007430"/>
    </source>
</evidence>
<protein>
    <recommendedName>
        <fullName evidence="2">Polysaccharide biosynthesis protein CapD-like domain-containing protein</fullName>
    </recommendedName>
</protein>
<dbReference type="OrthoDB" id="9803111at2"/>